<comment type="caution">
    <text evidence="4">The sequence shown here is derived from an EMBL/GenBank/DDBJ whole genome shotgun (WGS) entry which is preliminary data.</text>
</comment>
<reference evidence="4 5" key="1">
    <citation type="submission" date="2020-08" db="EMBL/GenBank/DDBJ databases">
        <title>Sequencing the genomes of 1000 actinobacteria strains.</title>
        <authorList>
            <person name="Klenk H.-P."/>
        </authorList>
    </citation>
    <scope>NUCLEOTIDE SEQUENCE [LARGE SCALE GENOMIC DNA]</scope>
    <source>
        <strain evidence="4 5">DSM 45809</strain>
    </source>
</reference>
<proteinExistence type="inferred from homology"/>
<evidence type="ECO:0000313" key="5">
    <source>
        <dbReference type="Proteomes" id="UP000546162"/>
    </source>
</evidence>
<name>A0A7W7GZ11_9ACTN</name>
<dbReference type="InterPro" id="IPR043129">
    <property type="entry name" value="ATPase_NBD"/>
</dbReference>
<dbReference type="InterPro" id="IPR049874">
    <property type="entry name" value="ROK_cs"/>
</dbReference>
<dbReference type="InterPro" id="IPR000835">
    <property type="entry name" value="HTH_MarR-typ"/>
</dbReference>
<evidence type="ECO:0000256" key="2">
    <source>
        <dbReference type="SAM" id="MobiDB-lite"/>
    </source>
</evidence>
<keyword evidence="4" id="KW-0418">Kinase</keyword>
<dbReference type="Gene3D" id="3.30.420.40">
    <property type="match status" value="2"/>
</dbReference>
<comment type="similarity">
    <text evidence="1">Belongs to the ROK (NagC/XylR) family.</text>
</comment>
<gene>
    <name evidence="4" type="ORF">BJY16_004390</name>
</gene>
<evidence type="ECO:0000259" key="3">
    <source>
        <dbReference type="Pfam" id="PF12802"/>
    </source>
</evidence>
<evidence type="ECO:0000256" key="1">
    <source>
        <dbReference type="ARBA" id="ARBA00006479"/>
    </source>
</evidence>
<dbReference type="InterPro" id="IPR036388">
    <property type="entry name" value="WH-like_DNA-bd_sf"/>
</dbReference>
<dbReference type="InterPro" id="IPR011991">
    <property type="entry name" value="ArsR-like_HTH"/>
</dbReference>
<dbReference type="PANTHER" id="PTHR18964">
    <property type="entry name" value="ROK (REPRESSOR, ORF, KINASE) FAMILY"/>
    <property type="match status" value="1"/>
</dbReference>
<dbReference type="Gene3D" id="1.10.10.10">
    <property type="entry name" value="Winged helix-like DNA-binding domain superfamily/Winged helix DNA-binding domain"/>
    <property type="match status" value="1"/>
</dbReference>
<dbReference type="GO" id="GO:0016301">
    <property type="term" value="F:kinase activity"/>
    <property type="evidence" value="ECO:0007669"/>
    <property type="project" value="UniProtKB-KW"/>
</dbReference>
<keyword evidence="5" id="KW-1185">Reference proteome</keyword>
<feature type="region of interest" description="Disordered" evidence="2">
    <location>
        <begin position="1"/>
        <end position="23"/>
    </location>
</feature>
<dbReference type="Proteomes" id="UP000546162">
    <property type="component" value="Unassembled WGS sequence"/>
</dbReference>
<feature type="domain" description="HTH marR-type" evidence="3">
    <location>
        <begin position="26"/>
        <end position="72"/>
    </location>
</feature>
<dbReference type="Pfam" id="PF00480">
    <property type="entry name" value="ROK"/>
    <property type="match status" value="1"/>
</dbReference>
<protein>
    <submittedName>
        <fullName evidence="4">Putative NBD/HSP70 family sugar kinase</fullName>
    </submittedName>
</protein>
<dbReference type="RefSeq" id="WP_185041477.1">
    <property type="nucleotide sequence ID" value="NZ_BAABFG010000005.1"/>
</dbReference>
<dbReference type="InterPro" id="IPR000600">
    <property type="entry name" value="ROK"/>
</dbReference>
<dbReference type="AlphaFoldDB" id="A0A7W7GZ11"/>
<organism evidence="4 5">
    <name type="scientific">Actinoplanes octamycinicus</name>
    <dbReference type="NCBI Taxonomy" id="135948"/>
    <lineage>
        <taxon>Bacteria</taxon>
        <taxon>Bacillati</taxon>
        <taxon>Actinomycetota</taxon>
        <taxon>Actinomycetes</taxon>
        <taxon>Micromonosporales</taxon>
        <taxon>Micromonosporaceae</taxon>
        <taxon>Actinoplanes</taxon>
    </lineage>
</organism>
<dbReference type="SUPFAM" id="SSF53067">
    <property type="entry name" value="Actin-like ATPase domain"/>
    <property type="match status" value="1"/>
</dbReference>
<accession>A0A7W7GZ11</accession>
<evidence type="ECO:0000313" key="4">
    <source>
        <dbReference type="EMBL" id="MBB4740931.1"/>
    </source>
</evidence>
<dbReference type="PANTHER" id="PTHR18964:SF149">
    <property type="entry name" value="BIFUNCTIONAL UDP-N-ACETYLGLUCOSAMINE 2-EPIMERASE_N-ACETYLMANNOSAMINE KINASE"/>
    <property type="match status" value="1"/>
</dbReference>
<dbReference type="Pfam" id="PF12802">
    <property type="entry name" value="MarR_2"/>
    <property type="match status" value="1"/>
</dbReference>
<dbReference type="EMBL" id="JACHNB010000001">
    <property type="protein sequence ID" value="MBB4740931.1"/>
    <property type="molecule type" value="Genomic_DNA"/>
</dbReference>
<dbReference type="PROSITE" id="PS01125">
    <property type="entry name" value="ROK"/>
    <property type="match status" value="1"/>
</dbReference>
<dbReference type="CDD" id="cd00090">
    <property type="entry name" value="HTH_ARSR"/>
    <property type="match status" value="1"/>
</dbReference>
<dbReference type="InterPro" id="IPR036390">
    <property type="entry name" value="WH_DNA-bd_sf"/>
</dbReference>
<feature type="compositionally biased region" description="Low complexity" evidence="2">
    <location>
        <begin position="1"/>
        <end position="13"/>
    </location>
</feature>
<dbReference type="GO" id="GO:0003700">
    <property type="term" value="F:DNA-binding transcription factor activity"/>
    <property type="evidence" value="ECO:0007669"/>
    <property type="project" value="InterPro"/>
</dbReference>
<keyword evidence="4" id="KW-0808">Transferase</keyword>
<dbReference type="SUPFAM" id="SSF46785">
    <property type="entry name" value="Winged helix' DNA-binding domain"/>
    <property type="match status" value="1"/>
</dbReference>
<sequence length="409" mass="41945">MREAVGATAPAGRPGRGRRPGARESILDAIRASEPLSRVELARMTGLTEAAVSMTVRRLLEEGLVVETGRTPTGGKPRTLLRLDPAARLAVGVHLDEDATTYVLTGQTGGVISRLARPAPLGDDPDAVLTALAADIDVLLAGSGVDPARCLGVGIVWPGPHSGGLPSDDVLPHLRGLRGDELGRRLSAATGWPVLVENDATAAAVGEYWVARVGPDRAFAALYMGGGIGAGIVVEGRAMRGSHASAGEFGHLCLEVFGPECWCGSRGCLEVLAGPRTVVTAARSDRVAAAEAGLDLSQPIRSVAAEFGAVARAARAGAPHCRSLLESSARYVAAAAESMVNLLDIDLVVLTGPGFAAASAIYGPAIMRRLATADARTWHRNVTVTVSLAAATASATGAAALVLQSHLRA</sequence>